<dbReference type="Gene3D" id="3.40.50.300">
    <property type="entry name" value="P-loop containing nucleotide triphosphate hydrolases"/>
    <property type="match status" value="1"/>
</dbReference>
<dbReference type="RefSeq" id="XP_024939021.1">
    <property type="nucleotide sequence ID" value="XM_025083253.1"/>
</dbReference>
<dbReference type="GeneID" id="107265988"/>
<evidence type="ECO:0000256" key="2">
    <source>
        <dbReference type="ARBA" id="ARBA00023242"/>
    </source>
</evidence>
<dbReference type="Gene3D" id="1.10.8.60">
    <property type="match status" value="1"/>
</dbReference>
<comment type="subcellular location">
    <subcellularLocation>
        <location evidence="1">Nucleus</location>
    </subcellularLocation>
</comment>
<name>A0AAJ7VZP0_CEPCN</name>
<gene>
    <name evidence="7" type="primary">LOC107265988</name>
</gene>
<dbReference type="InterPro" id="IPR027417">
    <property type="entry name" value="P-loop_NTPase"/>
</dbReference>
<dbReference type="PANTHER" id="PTHR46765:SF1">
    <property type="entry name" value="P-LOOP CONTAINING NUCLEOSIDE TRIPHOSPHATE HYDROLASES SUPERFAMILY PROTEIN"/>
    <property type="match status" value="1"/>
</dbReference>
<dbReference type="CTD" id="44637"/>
<evidence type="ECO:0000313" key="6">
    <source>
        <dbReference type="Proteomes" id="UP000694920"/>
    </source>
</evidence>
<dbReference type="InterPro" id="IPR003959">
    <property type="entry name" value="ATPase_AAA_core"/>
</dbReference>
<dbReference type="GO" id="GO:0005634">
    <property type="term" value="C:nucleus"/>
    <property type="evidence" value="ECO:0007669"/>
    <property type="project" value="UniProtKB-SubCell"/>
</dbReference>
<evidence type="ECO:0000313" key="7">
    <source>
        <dbReference type="RefSeq" id="XP_024939021.1"/>
    </source>
</evidence>
<feature type="compositionally biased region" description="Polar residues" evidence="4">
    <location>
        <begin position="73"/>
        <end position="86"/>
    </location>
</feature>
<keyword evidence="2" id="KW-0539">Nucleus</keyword>
<proteinExistence type="inferred from homology"/>
<evidence type="ECO:0000256" key="1">
    <source>
        <dbReference type="ARBA" id="ARBA00004123"/>
    </source>
</evidence>
<evidence type="ECO:0000256" key="3">
    <source>
        <dbReference type="ARBA" id="ARBA00043975"/>
    </source>
</evidence>
<evidence type="ECO:0000259" key="5">
    <source>
        <dbReference type="SMART" id="SM00382"/>
    </source>
</evidence>
<evidence type="ECO:0000256" key="4">
    <source>
        <dbReference type="SAM" id="MobiDB-lite"/>
    </source>
</evidence>
<dbReference type="SUPFAM" id="SSF52540">
    <property type="entry name" value="P-loop containing nucleoside triphosphate hydrolases"/>
    <property type="match status" value="1"/>
</dbReference>
<keyword evidence="6" id="KW-1185">Reference proteome</keyword>
<feature type="region of interest" description="Disordered" evidence="4">
    <location>
        <begin position="56"/>
        <end position="98"/>
    </location>
</feature>
<dbReference type="InterPro" id="IPR003593">
    <property type="entry name" value="AAA+_ATPase"/>
</dbReference>
<feature type="compositionally biased region" description="Basic and acidic residues" evidence="4">
    <location>
        <begin position="57"/>
        <end position="66"/>
    </location>
</feature>
<dbReference type="InterPro" id="IPR053016">
    <property type="entry name" value="CTF18-RFC_complex"/>
</dbReference>
<dbReference type="GO" id="GO:0005524">
    <property type="term" value="F:ATP binding"/>
    <property type="evidence" value="ECO:0007669"/>
    <property type="project" value="InterPro"/>
</dbReference>
<dbReference type="PANTHER" id="PTHR46765">
    <property type="entry name" value="P-LOOP CONTAINING NUCLEOSIDE TRIPHOSPHATE HYDROLASES SUPERFAMILY PROTEIN"/>
    <property type="match status" value="1"/>
</dbReference>
<comment type="similarity">
    <text evidence="3">Belongs to the activator 1 small subunits family. CTF18 subfamily.</text>
</comment>
<organism evidence="6 7">
    <name type="scientific">Cephus cinctus</name>
    <name type="common">Wheat stem sawfly</name>
    <dbReference type="NCBI Taxonomy" id="211228"/>
    <lineage>
        <taxon>Eukaryota</taxon>
        <taxon>Metazoa</taxon>
        <taxon>Ecdysozoa</taxon>
        <taxon>Arthropoda</taxon>
        <taxon>Hexapoda</taxon>
        <taxon>Insecta</taxon>
        <taxon>Pterygota</taxon>
        <taxon>Neoptera</taxon>
        <taxon>Endopterygota</taxon>
        <taxon>Hymenoptera</taxon>
        <taxon>Cephoidea</taxon>
        <taxon>Cephidae</taxon>
        <taxon>Cephus</taxon>
    </lineage>
</organism>
<accession>A0AAJ7VZP0</accession>
<dbReference type="Proteomes" id="UP000694920">
    <property type="component" value="Unplaced"/>
</dbReference>
<dbReference type="Pfam" id="PF00004">
    <property type="entry name" value="AAA"/>
    <property type="match status" value="1"/>
</dbReference>
<dbReference type="GO" id="GO:0016887">
    <property type="term" value="F:ATP hydrolysis activity"/>
    <property type="evidence" value="ECO:0007669"/>
    <property type="project" value="InterPro"/>
</dbReference>
<dbReference type="AlphaFoldDB" id="A0AAJ7VZP0"/>
<dbReference type="CDD" id="cd00009">
    <property type="entry name" value="AAA"/>
    <property type="match status" value="1"/>
</dbReference>
<feature type="domain" description="AAA+ ATPase" evidence="5">
    <location>
        <begin position="335"/>
        <end position="475"/>
    </location>
</feature>
<dbReference type="SMART" id="SM00382">
    <property type="entry name" value="AAA"/>
    <property type="match status" value="1"/>
</dbReference>
<protein>
    <submittedName>
        <fullName evidence="7">Chromosome transmission fidelity protein 18 homolog isoform X1</fullName>
    </submittedName>
</protein>
<reference evidence="7" key="1">
    <citation type="submission" date="2025-08" db="UniProtKB">
        <authorList>
            <consortium name="RefSeq"/>
        </authorList>
    </citation>
    <scope>IDENTIFICATION</scope>
</reference>
<sequence length="899" mass="102681">MIYGEKCTVAIIKSMVKQRNAEIFINLTMEDGFPDPDGDLYDLIHEDEYEVLNELEGSSKKKEEVSKQPVQKNPGSQKILSSNSNEAPDLVLPSQSGITANEATKKRTFEELFGDVTDLLGDDILPDVHEHKEKRPRWDEPEEVIKQVLEARRILHTQNNYVSIHQTAQDFEEEKLETISFRVPSWNFMPVTRPSDSERYYVRVRSHNKFAVTKNRPKMVTGLLSVSYSRLKAEAEEIIVKNAEEATLLATEPDVQISSDDKLWVDKYRPQKYIELLSDEGVNRKFLHWLKLWDKIVFNREPITRQKVTEMPKFGTKKFIKNKPIEGRDSKGFPEHRIALLTGPPGLGKTTLAHLVARHAGYNIVEVNASDDRSPDNFRQALLASTEMKAVMGADPRPNCLILDEIDGAPATSIDILLKFIHGKLTSKSKKGKNKEEKGEEPCRRPIICICNELYTPSLRALRMAALVIQVPEVSASRLAERLGEIARKECIRADADALLQLAEKSGCDVRTCLGALQYMGGAKSGNTFNLVFKDTKKGLFDSWKEILQVPWARNRVIPARERMERILKVVFNSETNRLALGIFHNYPQIQNNSIVRLSDSLQWFQFFDRITTFVMNTQIWSAMPYANYAFVAWHFNLAANNNIQLSYPSVMYEVNQKLAKNQSILATVHRVSGIETSMLTIDYCPLLSELLTPRLRSVSGHLYSSNEKAELTRLVNVMLDLGLALVQEKNPDGSYEYNFEPNLLEIGLFPDCKKRKSLAYAVKQIVVQEYEMERLKRLERMTSGSSKLVSTPTATDKKRRNIEATEKLKEASEITNAVKSVANHHKKLEPVVPQPEKMQCRDFFGRIISNDRQQQSANKISPRAARLQDMVNRNRVWYKYKEGFSNAVRRTVLMRDLL</sequence>